<comment type="caution">
    <text evidence="1">The sequence shown here is derived from an EMBL/GenBank/DDBJ whole genome shotgun (WGS) entry which is preliminary data.</text>
</comment>
<evidence type="ECO:0000313" key="1">
    <source>
        <dbReference type="EMBL" id="KAF6724804.1"/>
    </source>
</evidence>
<name>A0A834C8Z0_ORYME</name>
<feature type="non-terminal residue" evidence="1">
    <location>
        <position position="127"/>
    </location>
</feature>
<reference evidence="1" key="1">
    <citation type="journal article" name="BMC Genomics">
        <title>Long-read sequencing and de novo genome assembly of marine medaka (Oryzias melastigma).</title>
        <authorList>
            <person name="Liang P."/>
            <person name="Saqib H.S.A."/>
            <person name="Ni X."/>
            <person name="Shen Y."/>
        </authorList>
    </citation>
    <scope>NUCLEOTIDE SEQUENCE</scope>
    <source>
        <strain evidence="1">Bigg-433</strain>
    </source>
</reference>
<sequence length="127" mass="14190">GWNVGEGSDLPGHLRLVGCHAAPGSRHSGPGLLLGVHESQPAAPELHINPLRRHHHHHHQAHLSNLPGRRKDGLKKTNQKQYLLRPCCRQKPPPPFYSYVFLELNVGECDSYISSGNYDDAYSLLYC</sequence>
<organism evidence="1 2">
    <name type="scientific">Oryzias melastigma</name>
    <name type="common">Marine medaka</name>
    <dbReference type="NCBI Taxonomy" id="30732"/>
    <lineage>
        <taxon>Eukaryota</taxon>
        <taxon>Metazoa</taxon>
        <taxon>Chordata</taxon>
        <taxon>Craniata</taxon>
        <taxon>Vertebrata</taxon>
        <taxon>Euteleostomi</taxon>
        <taxon>Actinopterygii</taxon>
        <taxon>Neopterygii</taxon>
        <taxon>Teleostei</taxon>
        <taxon>Neoteleostei</taxon>
        <taxon>Acanthomorphata</taxon>
        <taxon>Ovalentaria</taxon>
        <taxon>Atherinomorphae</taxon>
        <taxon>Beloniformes</taxon>
        <taxon>Adrianichthyidae</taxon>
        <taxon>Oryziinae</taxon>
        <taxon>Oryzias</taxon>
    </lineage>
</organism>
<dbReference type="Proteomes" id="UP000646548">
    <property type="component" value="Unassembled WGS sequence"/>
</dbReference>
<evidence type="ECO:0000313" key="2">
    <source>
        <dbReference type="Proteomes" id="UP000646548"/>
    </source>
</evidence>
<accession>A0A834C8Z0</accession>
<dbReference type="AlphaFoldDB" id="A0A834C8Z0"/>
<gene>
    <name evidence="1" type="ORF">FQA47_019456</name>
</gene>
<protein>
    <submittedName>
        <fullName evidence="1">Uncharacterized protein</fullName>
    </submittedName>
</protein>
<dbReference type="EMBL" id="WKFB01000383">
    <property type="protein sequence ID" value="KAF6724804.1"/>
    <property type="molecule type" value="Genomic_DNA"/>
</dbReference>
<proteinExistence type="predicted"/>